<evidence type="ECO:0000313" key="4">
    <source>
        <dbReference type="Proteomes" id="UP000545507"/>
    </source>
</evidence>
<keyword evidence="3" id="KW-0255">Endonuclease</keyword>
<proteinExistence type="predicted"/>
<sequence>MANKRDIYSDEEHSILYAETKGACPLCMMPILFKKPGSNKPKKGYEVAHIYPLNPTAAQAQALTGYPVPTDLNSLENVIALCPTCHTRYDKDFKLAELAKLQKIKDDFLDVSKAKLTASQYVIQSEVCEILDAIVGFDFDDLNLGSPNFDVATVDKKLKTGMSPLQKHEIKQNAISFYVRIRDHLRFLEQQDQVAVRILQNQIKTFYLEMSKQNPGNKDLVFNYVAQWISDRAGKPILAAKVLTSFFVQNCEVFDVDPN</sequence>
<comment type="caution">
    <text evidence="3">The sequence shown here is derived from an EMBL/GenBank/DDBJ whole genome shotgun (WGS) entry which is preliminary data.</text>
</comment>
<dbReference type="Proteomes" id="UP000545507">
    <property type="component" value="Unassembled WGS sequence"/>
</dbReference>
<keyword evidence="3" id="KW-0540">Nuclease</keyword>
<dbReference type="InterPro" id="IPR046921">
    <property type="entry name" value="ABC-3C_CTD11"/>
</dbReference>
<dbReference type="Pfam" id="PF13391">
    <property type="entry name" value="HNH_2"/>
    <property type="match status" value="1"/>
</dbReference>
<dbReference type="InterPro" id="IPR003615">
    <property type="entry name" value="HNH_nuc"/>
</dbReference>
<dbReference type="Pfam" id="PF20277">
    <property type="entry name" value="CTD11"/>
    <property type="match status" value="1"/>
</dbReference>
<dbReference type="GO" id="GO:0004519">
    <property type="term" value="F:endonuclease activity"/>
    <property type="evidence" value="ECO:0007669"/>
    <property type="project" value="UniProtKB-KW"/>
</dbReference>
<gene>
    <name evidence="3" type="ORF">F3K02_11335</name>
</gene>
<organism evidence="3 4">
    <name type="scientific">Hydrogenophaga aromaticivorans</name>
    <dbReference type="NCBI Taxonomy" id="2610898"/>
    <lineage>
        <taxon>Bacteria</taxon>
        <taxon>Pseudomonadati</taxon>
        <taxon>Pseudomonadota</taxon>
        <taxon>Betaproteobacteria</taxon>
        <taxon>Burkholderiales</taxon>
        <taxon>Comamonadaceae</taxon>
        <taxon>Hydrogenophaga</taxon>
    </lineage>
</organism>
<evidence type="ECO:0000259" key="1">
    <source>
        <dbReference type="Pfam" id="PF13391"/>
    </source>
</evidence>
<keyword evidence="4" id="KW-1185">Reference proteome</keyword>
<dbReference type="RefSeq" id="WP_177135722.1">
    <property type="nucleotide sequence ID" value="NZ_VYGV01000007.1"/>
</dbReference>
<evidence type="ECO:0000259" key="2">
    <source>
        <dbReference type="Pfam" id="PF20277"/>
    </source>
</evidence>
<dbReference type="CDD" id="cd00085">
    <property type="entry name" value="HNHc"/>
    <property type="match status" value="1"/>
</dbReference>
<protein>
    <submittedName>
        <fullName evidence="3">HNH endonuclease</fullName>
    </submittedName>
</protein>
<feature type="domain" description="HNH nuclease" evidence="1">
    <location>
        <begin position="38"/>
        <end position="91"/>
    </location>
</feature>
<accession>A0A7Y8KY76</accession>
<name>A0A7Y8KY76_9BURK</name>
<dbReference type="AlphaFoldDB" id="A0A7Y8KY76"/>
<reference evidence="3 4" key="1">
    <citation type="submission" date="2019-09" db="EMBL/GenBank/DDBJ databases">
        <title>Hydrogenophaga aromatica sp. nov., isolated from a para-xylene-degrading enrichment culture.</title>
        <authorList>
            <person name="Tancsics A."/>
            <person name="Banerjee S."/>
        </authorList>
    </citation>
    <scope>NUCLEOTIDE SEQUENCE [LARGE SCALE GENOMIC DNA]</scope>
    <source>
        <strain evidence="3 4">D2P1</strain>
    </source>
</reference>
<dbReference type="EMBL" id="VYGV01000007">
    <property type="protein sequence ID" value="NWF45838.1"/>
    <property type="molecule type" value="Genomic_DNA"/>
</dbReference>
<keyword evidence="3" id="KW-0378">Hydrolase</keyword>
<feature type="domain" description="ABC-three component systems C-terminal" evidence="2">
    <location>
        <begin position="117"/>
        <end position="254"/>
    </location>
</feature>
<evidence type="ECO:0000313" key="3">
    <source>
        <dbReference type="EMBL" id="NWF45838.1"/>
    </source>
</evidence>